<organism evidence="1 2">
    <name type="scientific">Roseobacter phage RDJL Phi 1</name>
    <dbReference type="NCBI Taxonomy" id="562742"/>
    <lineage>
        <taxon>Viruses</taxon>
        <taxon>Duplodnaviria</taxon>
        <taxon>Heunggongvirae</taxon>
        <taxon>Uroviricota</taxon>
        <taxon>Caudoviricetes</taxon>
        <taxon>Xiamenvirus</taxon>
        <taxon>Xiamenvirus RDJL1</taxon>
    </lineage>
</organism>
<dbReference type="EMBL" id="HM151342">
    <property type="protein sequence ID" value="ADK73416.1"/>
    <property type="molecule type" value="Genomic_DNA"/>
</dbReference>
<protein>
    <submittedName>
        <fullName evidence="1">Dihydrofolate reductase</fullName>
    </submittedName>
</protein>
<sequence length="171" mass="19021">MRLILGVSADGFLAREKNDRMDWLGPTDKAVFRILTGVGGVCGVGARSAACMPPNLHGRDMVILSRNGRRLEDFAYSHPDGWLLGGPTLAMAALEQDLLSEVHICRSSRKAFPEPMVAGAIGDCVTRYLKANQRCPGVRTWWHLGLETPIGDLKVERWKKWKSYEQQGSRE</sequence>
<name>F4YXM6_9CAUD</name>
<dbReference type="InterPro" id="IPR024072">
    <property type="entry name" value="DHFR-like_dom_sf"/>
</dbReference>
<dbReference type="KEGG" id="vg:10511752"/>
<evidence type="ECO:0000313" key="1">
    <source>
        <dbReference type="EMBL" id="ADK73416.1"/>
    </source>
</evidence>
<gene>
    <name evidence="1" type="primary">frd</name>
    <name evidence="1" type="ORF">RDJLphi1_gp15</name>
</gene>
<reference evidence="1 2" key="1">
    <citation type="journal article" date="2009" name="Appl. Environ. Microbiol.">
        <title>Roseophage RDJL Phi1, infecting the aerobic anoxygenic phototrophic bacterium Roseobacter denitrificans OCh114.</title>
        <authorList>
            <person name="Zhang Y."/>
            <person name="Jiao N."/>
        </authorList>
    </citation>
    <scope>NUCLEOTIDE SEQUENCE [LARGE SCALE GENOMIC DNA]</scope>
</reference>
<dbReference type="RefSeq" id="YP_004421783.1">
    <property type="nucleotide sequence ID" value="NC_015466.1"/>
</dbReference>
<dbReference type="SUPFAM" id="SSF53597">
    <property type="entry name" value="Dihydrofolate reductase-like"/>
    <property type="match status" value="1"/>
</dbReference>
<dbReference type="GeneID" id="10511752"/>
<proteinExistence type="predicted"/>
<keyword evidence="2" id="KW-1185">Reference proteome</keyword>
<evidence type="ECO:0000313" key="2">
    <source>
        <dbReference type="Proteomes" id="UP000008742"/>
    </source>
</evidence>
<dbReference type="Gene3D" id="3.40.430.10">
    <property type="entry name" value="Dihydrofolate Reductase, subunit A"/>
    <property type="match status" value="1"/>
</dbReference>
<reference evidence="1 2" key="2">
    <citation type="journal article" date="2011" name="Virol. J.">
        <title>Complete genome sequence of a marine roseophage provides evidence into the evolution of gene transfer agents in alphaproteobacteria.</title>
        <authorList>
            <person name="Huang S."/>
            <person name="Zhang Y."/>
            <person name="Chen F."/>
            <person name="Jiao N."/>
        </authorList>
    </citation>
    <scope>NUCLEOTIDE SEQUENCE [LARGE SCALE GENOMIC DNA]</scope>
</reference>
<dbReference type="Proteomes" id="UP000008742">
    <property type="component" value="Segment"/>
</dbReference>
<dbReference type="OrthoDB" id="31362at10239"/>
<accession>F4YXM6</accession>